<keyword evidence="4" id="KW-1185">Reference proteome</keyword>
<evidence type="ECO:0000256" key="1">
    <source>
        <dbReference type="SAM" id="MobiDB-lite"/>
    </source>
</evidence>
<evidence type="ECO:0000313" key="3">
    <source>
        <dbReference type="EMBL" id="CAI2362218.1"/>
    </source>
</evidence>
<keyword evidence="2" id="KW-1133">Transmembrane helix</keyword>
<evidence type="ECO:0000256" key="2">
    <source>
        <dbReference type="SAM" id="Phobius"/>
    </source>
</evidence>
<feature type="transmembrane region" description="Helical" evidence="2">
    <location>
        <begin position="222"/>
        <end position="245"/>
    </location>
</feature>
<accession>A0AAD1X3Z4</accession>
<reference evidence="3" key="1">
    <citation type="submission" date="2023-07" db="EMBL/GenBank/DDBJ databases">
        <authorList>
            <consortium name="AG Swart"/>
            <person name="Singh M."/>
            <person name="Singh A."/>
            <person name="Seah K."/>
            <person name="Emmerich C."/>
        </authorList>
    </citation>
    <scope>NUCLEOTIDE SEQUENCE</scope>
    <source>
        <strain evidence="3">DP1</strain>
    </source>
</reference>
<comment type="caution">
    <text evidence="3">The sequence shown here is derived from an EMBL/GenBank/DDBJ whole genome shotgun (WGS) entry which is preliminary data.</text>
</comment>
<dbReference type="Proteomes" id="UP001295684">
    <property type="component" value="Unassembled WGS sequence"/>
</dbReference>
<protein>
    <submittedName>
        <fullName evidence="3">Uncharacterized protein</fullName>
    </submittedName>
</protein>
<feature type="compositionally biased region" description="Pro residues" evidence="1">
    <location>
        <begin position="339"/>
        <end position="348"/>
    </location>
</feature>
<organism evidence="3 4">
    <name type="scientific">Euplotes crassus</name>
    <dbReference type="NCBI Taxonomy" id="5936"/>
    <lineage>
        <taxon>Eukaryota</taxon>
        <taxon>Sar</taxon>
        <taxon>Alveolata</taxon>
        <taxon>Ciliophora</taxon>
        <taxon>Intramacronucleata</taxon>
        <taxon>Spirotrichea</taxon>
        <taxon>Hypotrichia</taxon>
        <taxon>Euplotida</taxon>
        <taxon>Euplotidae</taxon>
        <taxon>Moneuplotes</taxon>
    </lineage>
</organism>
<feature type="region of interest" description="Disordered" evidence="1">
    <location>
        <begin position="337"/>
        <end position="362"/>
    </location>
</feature>
<proteinExistence type="predicted"/>
<keyword evidence="2" id="KW-0812">Transmembrane</keyword>
<dbReference type="EMBL" id="CAMPGE010003385">
    <property type="protein sequence ID" value="CAI2362218.1"/>
    <property type="molecule type" value="Genomic_DNA"/>
</dbReference>
<gene>
    <name evidence="3" type="ORF">ECRASSUSDP1_LOCUS3540</name>
</gene>
<evidence type="ECO:0000313" key="4">
    <source>
        <dbReference type="Proteomes" id="UP001295684"/>
    </source>
</evidence>
<dbReference type="AlphaFoldDB" id="A0AAD1X3Z4"/>
<sequence>MFLLIITLFALSYATELNLDRDLSTSSRSTCRTCVKSSSQRWCSITGNYQYYGDCCYSWDYSGYCSGSSSYVCSNSSNIGGNGGLILCPYSSSDCNSRTKTIYYTGINYTLSNTYIDSSSVCSYIVQTSNSSIKSLEIYVSSRTNTNLTVYTGPSGQNKYSYNDWLYSGEKKNVTFDDDNNVYIVAEPSSSYNGFDIYLKASKYSSSSSSSSSDDSESSNTIWIVLGIILGICFLVCCIGTSLLICSMCSGKSKGAVHTNSKVSPDQPQPQPNVYPNDPNFNNNYTGNQPMNQYAGNQTAQMQPAPGANTSYQLTNMNYSQAHMNQHPQYANSVMVPFENPPYPPHQNNPPNNIAAPPAPQK</sequence>
<name>A0AAD1X3Z4_EUPCR</name>
<keyword evidence="2" id="KW-0472">Membrane</keyword>